<reference evidence="3" key="1">
    <citation type="submission" date="2019-10" db="EMBL/GenBank/DDBJ databases">
        <authorList>
            <person name="Zhang R."/>
            <person name="Pan Y."/>
            <person name="Wang J."/>
            <person name="Ma R."/>
            <person name="Yu S."/>
        </authorList>
    </citation>
    <scope>NUCLEOTIDE SEQUENCE</scope>
    <source>
        <strain evidence="3">LA-IB0</strain>
        <tissue evidence="3">Leaf</tissue>
    </source>
</reference>
<dbReference type="EMBL" id="WHWC01000007">
    <property type="protein sequence ID" value="KAG8378806.1"/>
    <property type="molecule type" value="Genomic_DNA"/>
</dbReference>
<dbReference type="AlphaFoldDB" id="A0AAV6X6R2"/>
<sequence>MSHTAGRKSFARIRASEKMKRSGLDISRAEMFRLTHIKKNQQPVDLKSAEILMHGMQQTIEEMTSQIQTMQSTIKNLQAFNVKQPTMLSALFKSASECSQKQSHLNMPSSSTQLNMAMQVDLLSFEAPGEVVAQGRVVSKDPNKDVGGFKFGPHFWEVYVEIAIRKEEFLIRPRGHFSTIKEVVGSTIA</sequence>
<protein>
    <recommendedName>
        <fullName evidence="2">Transposase Tnp1/En/Spm-like domain-containing protein</fullName>
    </recommendedName>
</protein>
<gene>
    <name evidence="3" type="ORF">BUALT_Bualt07G0023200</name>
</gene>
<feature type="coiled-coil region" evidence="1">
    <location>
        <begin position="46"/>
        <end position="80"/>
    </location>
</feature>
<keyword evidence="1" id="KW-0175">Coiled coil</keyword>
<dbReference type="Pfam" id="PF03017">
    <property type="entry name" value="Transposase_23"/>
    <property type="match status" value="1"/>
</dbReference>
<dbReference type="InterPro" id="IPR004252">
    <property type="entry name" value="Probable_transposase_24"/>
</dbReference>
<evidence type="ECO:0000259" key="2">
    <source>
        <dbReference type="Pfam" id="PF03017"/>
    </source>
</evidence>
<dbReference type="InterPro" id="IPR004264">
    <property type="entry name" value="Transposase_23"/>
</dbReference>
<dbReference type="Proteomes" id="UP000826271">
    <property type="component" value="Unassembled WGS sequence"/>
</dbReference>
<feature type="domain" description="Transposase Tnp1/En/Spm-like" evidence="2">
    <location>
        <begin position="120"/>
        <end position="182"/>
    </location>
</feature>
<name>A0AAV6X6R2_9LAMI</name>
<comment type="caution">
    <text evidence="3">The sequence shown here is derived from an EMBL/GenBank/DDBJ whole genome shotgun (WGS) entry which is preliminary data.</text>
</comment>
<organism evidence="3 4">
    <name type="scientific">Buddleja alternifolia</name>
    <dbReference type="NCBI Taxonomy" id="168488"/>
    <lineage>
        <taxon>Eukaryota</taxon>
        <taxon>Viridiplantae</taxon>
        <taxon>Streptophyta</taxon>
        <taxon>Embryophyta</taxon>
        <taxon>Tracheophyta</taxon>
        <taxon>Spermatophyta</taxon>
        <taxon>Magnoliopsida</taxon>
        <taxon>eudicotyledons</taxon>
        <taxon>Gunneridae</taxon>
        <taxon>Pentapetalae</taxon>
        <taxon>asterids</taxon>
        <taxon>lamiids</taxon>
        <taxon>Lamiales</taxon>
        <taxon>Scrophulariaceae</taxon>
        <taxon>Buddlejeae</taxon>
        <taxon>Buddleja</taxon>
    </lineage>
</organism>
<evidence type="ECO:0000313" key="3">
    <source>
        <dbReference type="EMBL" id="KAG8378806.1"/>
    </source>
</evidence>
<evidence type="ECO:0000256" key="1">
    <source>
        <dbReference type="SAM" id="Coils"/>
    </source>
</evidence>
<dbReference type="Pfam" id="PF03004">
    <property type="entry name" value="Transposase_24"/>
    <property type="match status" value="1"/>
</dbReference>
<proteinExistence type="predicted"/>
<evidence type="ECO:0000313" key="4">
    <source>
        <dbReference type="Proteomes" id="UP000826271"/>
    </source>
</evidence>
<accession>A0AAV6X6R2</accession>
<keyword evidence="4" id="KW-1185">Reference proteome</keyword>